<dbReference type="Proteomes" id="UP000600918">
    <property type="component" value="Unassembled WGS sequence"/>
</dbReference>
<evidence type="ECO:0000313" key="3">
    <source>
        <dbReference type="Proteomes" id="UP000600918"/>
    </source>
</evidence>
<feature type="compositionally biased region" description="Acidic residues" evidence="1">
    <location>
        <begin position="199"/>
        <end position="213"/>
    </location>
</feature>
<gene>
    <name evidence="2" type="ORF">H0235_000324</name>
</gene>
<name>A0A834PDV3_VESPE</name>
<feature type="compositionally biased region" description="Polar residues" evidence="1">
    <location>
        <begin position="215"/>
        <end position="224"/>
    </location>
</feature>
<protein>
    <submittedName>
        <fullName evidence="2">Uncharacterized protein</fullName>
    </submittedName>
</protein>
<feature type="region of interest" description="Disordered" evidence="1">
    <location>
        <begin position="191"/>
        <end position="224"/>
    </location>
</feature>
<feature type="compositionally biased region" description="Basic and acidic residues" evidence="1">
    <location>
        <begin position="66"/>
        <end position="76"/>
    </location>
</feature>
<sequence length="224" mass="25312">MKMERFCFPSSGTIIKRVVDNVNNVSTPAPSRRHCTPSSPWTTTKKCNYILKSSRDSIPMTSQSRSNEDYANDSRGRWNISSSRRYPELEEQLDRQTYEEAVLRLPLVILQARDLIPPPANLTPPTSNGNRKKSKAFLLSTKTEELLLDDNAREKKENRVIEEVYGGASETPPSNLGCILTRVPMDERISSGVGVGVGVEEEEKEEEEEEEDLGQVTQVNRLER</sequence>
<evidence type="ECO:0000313" key="2">
    <source>
        <dbReference type="EMBL" id="KAF7437933.1"/>
    </source>
</evidence>
<dbReference type="EMBL" id="JACSDY010000001">
    <property type="protein sequence ID" value="KAF7437933.1"/>
    <property type="molecule type" value="Genomic_DNA"/>
</dbReference>
<dbReference type="AlphaFoldDB" id="A0A834PDV3"/>
<organism evidence="2 3">
    <name type="scientific">Vespula pensylvanica</name>
    <name type="common">Western yellow jacket</name>
    <name type="synonym">Wasp</name>
    <dbReference type="NCBI Taxonomy" id="30213"/>
    <lineage>
        <taxon>Eukaryota</taxon>
        <taxon>Metazoa</taxon>
        <taxon>Ecdysozoa</taxon>
        <taxon>Arthropoda</taxon>
        <taxon>Hexapoda</taxon>
        <taxon>Insecta</taxon>
        <taxon>Pterygota</taxon>
        <taxon>Neoptera</taxon>
        <taxon>Endopterygota</taxon>
        <taxon>Hymenoptera</taxon>
        <taxon>Apocrita</taxon>
        <taxon>Aculeata</taxon>
        <taxon>Vespoidea</taxon>
        <taxon>Vespidae</taxon>
        <taxon>Vespinae</taxon>
        <taxon>Vespula</taxon>
    </lineage>
</organism>
<reference evidence="2" key="1">
    <citation type="journal article" date="2020" name="G3 (Bethesda)">
        <title>High-Quality Assemblies for Three Invasive Social Wasps from the &lt;i&gt;Vespula&lt;/i&gt; Genus.</title>
        <authorList>
            <person name="Harrop T.W.R."/>
            <person name="Guhlin J."/>
            <person name="McLaughlin G.M."/>
            <person name="Permina E."/>
            <person name="Stockwell P."/>
            <person name="Gilligan J."/>
            <person name="Le Lec M.F."/>
            <person name="Gruber M.A.M."/>
            <person name="Quinn O."/>
            <person name="Lovegrove M."/>
            <person name="Duncan E.J."/>
            <person name="Remnant E.J."/>
            <person name="Van Eeckhoven J."/>
            <person name="Graham B."/>
            <person name="Knapp R.A."/>
            <person name="Langford K.W."/>
            <person name="Kronenberg Z."/>
            <person name="Press M.O."/>
            <person name="Eacker S.M."/>
            <person name="Wilson-Rankin E.E."/>
            <person name="Purcell J."/>
            <person name="Lester P.J."/>
            <person name="Dearden P.K."/>
        </authorList>
    </citation>
    <scope>NUCLEOTIDE SEQUENCE</scope>
    <source>
        <strain evidence="2">Volc-1</strain>
    </source>
</reference>
<accession>A0A834PDV3</accession>
<proteinExistence type="predicted"/>
<feature type="region of interest" description="Disordered" evidence="1">
    <location>
        <begin position="56"/>
        <end position="77"/>
    </location>
</feature>
<keyword evidence="3" id="KW-1185">Reference proteome</keyword>
<comment type="caution">
    <text evidence="2">The sequence shown here is derived from an EMBL/GenBank/DDBJ whole genome shotgun (WGS) entry which is preliminary data.</text>
</comment>
<evidence type="ECO:0000256" key="1">
    <source>
        <dbReference type="SAM" id="MobiDB-lite"/>
    </source>
</evidence>